<dbReference type="InterPro" id="IPR014038">
    <property type="entry name" value="EF1B_bsu/dsu_GNE"/>
</dbReference>
<dbReference type="PANTHER" id="PTHR11595:SF26">
    <property type="entry name" value="ELONGATION FACTOR 1-DELTA"/>
    <property type="match status" value="1"/>
</dbReference>
<name>A0A9P0A635_BEMTA</name>
<dbReference type="InterPro" id="IPR014717">
    <property type="entry name" value="Transl_elong_EF1B/ribsomal_bS6"/>
</dbReference>
<dbReference type="EMBL" id="OU963863">
    <property type="protein sequence ID" value="CAH0384715.1"/>
    <property type="molecule type" value="Genomic_DNA"/>
</dbReference>
<evidence type="ECO:0000313" key="6">
    <source>
        <dbReference type="EMBL" id="CAH0384715.1"/>
    </source>
</evidence>
<evidence type="ECO:0000256" key="1">
    <source>
        <dbReference type="ARBA" id="ARBA00007411"/>
    </source>
</evidence>
<dbReference type="GO" id="GO:0003746">
    <property type="term" value="F:translation elongation factor activity"/>
    <property type="evidence" value="ECO:0007669"/>
    <property type="project" value="UniProtKB-KW"/>
</dbReference>
<dbReference type="GO" id="GO:0005085">
    <property type="term" value="F:guanyl-nucleotide exchange factor activity"/>
    <property type="evidence" value="ECO:0007669"/>
    <property type="project" value="TreeGrafter"/>
</dbReference>
<reference evidence="6" key="1">
    <citation type="submission" date="2021-12" db="EMBL/GenBank/DDBJ databases">
        <authorList>
            <person name="King R."/>
        </authorList>
    </citation>
    <scope>NUCLEOTIDE SEQUENCE</scope>
</reference>
<gene>
    <name evidence="6" type="ORF">BEMITA_LOCUS4013</name>
</gene>
<comment type="similarity">
    <text evidence="1">Belongs to the EF-1-beta/EF-1-delta family.</text>
</comment>
<feature type="compositionally biased region" description="Acidic residues" evidence="4">
    <location>
        <begin position="137"/>
        <end position="151"/>
    </location>
</feature>
<sequence length="258" mass="29199">MTAEDLAKDSVWLDKSKYDEAERAYYEKLNKVPSISSQSQSKSLVEEIVKAREHIKVSLKNVDGFQDLPSTSISNDMSEVVRKLQTDYNSLKSDFDKVTSLLQRIEIRVKNLENSLTTESFLEKKSSERTPGKKENDDDDIDLFGSEDEDEEAKRVKEQRLAEYAAKKSKKPAVIAKSMIIFDVKPWDDETDMKAMEVEVRKIAMDGLLWGSGSLAKTPWPQQETFGVRTSKIQKSRNGLVRSPIRGFRPAAAQSLGV</sequence>
<dbReference type="InterPro" id="IPR036219">
    <property type="entry name" value="eEF-1beta-like_sf"/>
</dbReference>
<organism evidence="6 7">
    <name type="scientific">Bemisia tabaci</name>
    <name type="common">Sweetpotato whitefly</name>
    <name type="synonym">Aleurodes tabaci</name>
    <dbReference type="NCBI Taxonomy" id="7038"/>
    <lineage>
        <taxon>Eukaryota</taxon>
        <taxon>Metazoa</taxon>
        <taxon>Ecdysozoa</taxon>
        <taxon>Arthropoda</taxon>
        <taxon>Hexapoda</taxon>
        <taxon>Insecta</taxon>
        <taxon>Pterygota</taxon>
        <taxon>Neoptera</taxon>
        <taxon>Paraneoptera</taxon>
        <taxon>Hemiptera</taxon>
        <taxon>Sternorrhyncha</taxon>
        <taxon>Aleyrodoidea</taxon>
        <taxon>Aleyrodidae</taxon>
        <taxon>Aleyrodinae</taxon>
        <taxon>Bemisia</taxon>
    </lineage>
</organism>
<accession>A0A9P0A635</accession>
<proteinExistence type="inferred from homology"/>
<keyword evidence="7" id="KW-1185">Reference proteome</keyword>
<dbReference type="SUPFAM" id="SSF54984">
    <property type="entry name" value="eEF-1beta-like"/>
    <property type="match status" value="1"/>
</dbReference>
<dbReference type="GO" id="GO:0005853">
    <property type="term" value="C:eukaryotic translation elongation factor 1 complex"/>
    <property type="evidence" value="ECO:0007669"/>
    <property type="project" value="InterPro"/>
</dbReference>
<dbReference type="GO" id="GO:0005829">
    <property type="term" value="C:cytosol"/>
    <property type="evidence" value="ECO:0007669"/>
    <property type="project" value="TreeGrafter"/>
</dbReference>
<dbReference type="InterPro" id="IPR049720">
    <property type="entry name" value="EF1B_bsu/dsu"/>
</dbReference>
<feature type="region of interest" description="Disordered" evidence="4">
    <location>
        <begin position="121"/>
        <end position="154"/>
    </location>
</feature>
<dbReference type="SMART" id="SM01182">
    <property type="entry name" value="EF-1_beta_acid"/>
    <property type="match status" value="1"/>
</dbReference>
<dbReference type="Gene3D" id="3.30.70.60">
    <property type="match status" value="1"/>
</dbReference>
<dbReference type="PROSITE" id="PS00824">
    <property type="entry name" value="EF1BD_1"/>
    <property type="match status" value="1"/>
</dbReference>
<evidence type="ECO:0000259" key="5">
    <source>
        <dbReference type="SMART" id="SM01182"/>
    </source>
</evidence>
<keyword evidence="2" id="KW-0251">Elongation factor</keyword>
<dbReference type="Pfam" id="PF10587">
    <property type="entry name" value="EF-1_beta_acid"/>
    <property type="match status" value="1"/>
</dbReference>
<feature type="compositionally biased region" description="Basic and acidic residues" evidence="4">
    <location>
        <begin position="121"/>
        <end position="136"/>
    </location>
</feature>
<dbReference type="PANTHER" id="PTHR11595">
    <property type="entry name" value="EF-HAND AND COILED-COIL DOMAIN-CONTAINING FAMILY MEMBER"/>
    <property type="match status" value="1"/>
</dbReference>
<evidence type="ECO:0000313" key="7">
    <source>
        <dbReference type="Proteomes" id="UP001152759"/>
    </source>
</evidence>
<evidence type="ECO:0000256" key="3">
    <source>
        <dbReference type="ARBA" id="ARBA00022917"/>
    </source>
</evidence>
<protein>
    <recommendedName>
        <fullName evidence="5">Elongation factor 1 beta central acidic region eukaryote domain-containing protein</fullName>
    </recommendedName>
</protein>
<keyword evidence="3" id="KW-0648">Protein biosynthesis</keyword>
<feature type="domain" description="Elongation factor 1 beta central acidic region eukaryote" evidence="5">
    <location>
        <begin position="143"/>
        <end position="168"/>
    </location>
</feature>
<evidence type="ECO:0000256" key="2">
    <source>
        <dbReference type="ARBA" id="ARBA00022768"/>
    </source>
</evidence>
<dbReference type="InterPro" id="IPR001326">
    <property type="entry name" value="Transl_elong_EF1B_B/D_CS"/>
</dbReference>
<evidence type="ECO:0000256" key="4">
    <source>
        <dbReference type="SAM" id="MobiDB-lite"/>
    </source>
</evidence>
<dbReference type="Pfam" id="PF00736">
    <property type="entry name" value="EF1_GNE"/>
    <property type="match status" value="1"/>
</dbReference>
<dbReference type="InterPro" id="IPR018940">
    <property type="entry name" value="EF-1_beta_acid_region_euk"/>
</dbReference>
<dbReference type="Proteomes" id="UP001152759">
    <property type="component" value="Chromosome 2"/>
</dbReference>
<dbReference type="AlphaFoldDB" id="A0A9P0A635"/>